<accession>A0ABT7PPS9</accession>
<protein>
    <submittedName>
        <fullName evidence="1">DUF1257 domain-containing protein</fullName>
    </submittedName>
</protein>
<proteinExistence type="predicted"/>
<organism evidence="1 2">
    <name type="scientific">Roseiconus lacunae</name>
    <dbReference type="NCBI Taxonomy" id="2605694"/>
    <lineage>
        <taxon>Bacteria</taxon>
        <taxon>Pseudomonadati</taxon>
        <taxon>Planctomycetota</taxon>
        <taxon>Planctomycetia</taxon>
        <taxon>Pirellulales</taxon>
        <taxon>Pirellulaceae</taxon>
        <taxon>Roseiconus</taxon>
    </lineage>
</organism>
<sequence length="122" mass="13652">MSHVVEIQTQVRDPVAIRAACSRLKLQEPTYGAAKLFSEMKTGWIVRLEKWRYPVVCDVNTGKVELDNFEGRWGERAKLDQFLQAYAVECAKIEARKNGHSVTEQQLTDGSVKLTIDVGGAA</sequence>
<evidence type="ECO:0000313" key="2">
    <source>
        <dbReference type="Proteomes" id="UP001239462"/>
    </source>
</evidence>
<keyword evidence="2" id="KW-1185">Reference proteome</keyword>
<dbReference type="EMBL" id="JASZZN010000019">
    <property type="protein sequence ID" value="MDM4018151.1"/>
    <property type="molecule type" value="Genomic_DNA"/>
</dbReference>
<dbReference type="Proteomes" id="UP001239462">
    <property type="component" value="Unassembled WGS sequence"/>
</dbReference>
<comment type="caution">
    <text evidence="1">The sequence shown here is derived from an EMBL/GenBank/DDBJ whole genome shotgun (WGS) entry which is preliminary data.</text>
</comment>
<name>A0ABT7PPS9_9BACT</name>
<evidence type="ECO:0000313" key="1">
    <source>
        <dbReference type="EMBL" id="MDM4018151.1"/>
    </source>
</evidence>
<reference evidence="1 2" key="1">
    <citation type="submission" date="2023-06" db="EMBL/GenBank/DDBJ databases">
        <title>Roseiconus lacunae JC819 isolated from Gulf of Mannar region, Tamil Nadu.</title>
        <authorList>
            <person name="Pk S."/>
            <person name="Ch S."/>
            <person name="Ch V.R."/>
        </authorList>
    </citation>
    <scope>NUCLEOTIDE SEQUENCE [LARGE SCALE GENOMIC DNA]</scope>
    <source>
        <strain evidence="1 2">JC819</strain>
    </source>
</reference>
<gene>
    <name evidence="1" type="ORF">QTN89_22065</name>
</gene>
<dbReference type="RefSeq" id="WP_289165814.1">
    <property type="nucleotide sequence ID" value="NZ_JASZZN010000019.1"/>
</dbReference>